<evidence type="ECO:0008006" key="3">
    <source>
        <dbReference type="Google" id="ProtNLM"/>
    </source>
</evidence>
<dbReference type="EMBL" id="BKZW01000002">
    <property type="protein sequence ID" value="GER89609.1"/>
    <property type="molecule type" value="Genomic_DNA"/>
</dbReference>
<dbReference type="Gene3D" id="3.40.630.30">
    <property type="match status" value="1"/>
</dbReference>
<reference evidence="1 2" key="1">
    <citation type="submission" date="2019-10" db="EMBL/GenBank/DDBJ databases">
        <title>Dictyobacter vulcani sp. nov., within the class Ktedonobacteria, isolated from soil of volcanic Mt. Zao.</title>
        <authorList>
            <person name="Zheng Y."/>
            <person name="Wang C.M."/>
            <person name="Sakai Y."/>
            <person name="Abe K."/>
            <person name="Yokota A."/>
            <person name="Yabe S."/>
        </authorList>
    </citation>
    <scope>NUCLEOTIDE SEQUENCE [LARGE SCALE GENOMIC DNA]</scope>
    <source>
        <strain evidence="1 2">W12</strain>
    </source>
</reference>
<gene>
    <name evidence="1" type="ORF">KDW_37710</name>
</gene>
<keyword evidence="2" id="KW-1185">Reference proteome</keyword>
<comment type="caution">
    <text evidence="1">The sequence shown here is derived from an EMBL/GenBank/DDBJ whole genome shotgun (WGS) entry which is preliminary data.</text>
</comment>
<accession>A0A5J4KU74</accession>
<sequence>MGNKEEIYRAGRKTAYVWTWWNGDALPELSDVEDWHVESSEDIPFVAKLSNIPVTSVEERYQQGHRPYLAYINQHLVAYGWSAVRNAAFGSPNVNFYVAGRNLYLYHFVTLLPWRGHGYYPRLLQEIIQRTNHDYERFWIIHQISNQASHKGIATAGFTLAASVAHLDHPGLGLIAGADEARTQAAVQLLGLPLVTHK</sequence>
<protein>
    <recommendedName>
        <fullName evidence="3">N-acetyltransferase domain-containing protein</fullName>
    </recommendedName>
</protein>
<dbReference type="RefSeq" id="WP_151757482.1">
    <property type="nucleotide sequence ID" value="NZ_BKZW01000002.1"/>
</dbReference>
<proteinExistence type="predicted"/>
<evidence type="ECO:0000313" key="2">
    <source>
        <dbReference type="Proteomes" id="UP000326912"/>
    </source>
</evidence>
<dbReference type="AlphaFoldDB" id="A0A5J4KU74"/>
<dbReference type="SUPFAM" id="SSF55729">
    <property type="entry name" value="Acyl-CoA N-acyltransferases (Nat)"/>
    <property type="match status" value="1"/>
</dbReference>
<organism evidence="1 2">
    <name type="scientific">Dictyobacter vulcani</name>
    <dbReference type="NCBI Taxonomy" id="2607529"/>
    <lineage>
        <taxon>Bacteria</taxon>
        <taxon>Bacillati</taxon>
        <taxon>Chloroflexota</taxon>
        <taxon>Ktedonobacteria</taxon>
        <taxon>Ktedonobacterales</taxon>
        <taxon>Dictyobacteraceae</taxon>
        <taxon>Dictyobacter</taxon>
    </lineage>
</organism>
<dbReference type="InterPro" id="IPR016181">
    <property type="entry name" value="Acyl_CoA_acyltransferase"/>
</dbReference>
<name>A0A5J4KU74_9CHLR</name>
<evidence type="ECO:0000313" key="1">
    <source>
        <dbReference type="EMBL" id="GER89609.1"/>
    </source>
</evidence>
<dbReference type="Proteomes" id="UP000326912">
    <property type="component" value="Unassembled WGS sequence"/>
</dbReference>